<evidence type="ECO:0000256" key="4">
    <source>
        <dbReference type="ARBA" id="ARBA00022842"/>
    </source>
</evidence>
<dbReference type="InterPro" id="IPR050155">
    <property type="entry name" value="HAD-like_hydrolase_sf"/>
</dbReference>
<dbReference type="InterPro" id="IPR023198">
    <property type="entry name" value="PGP-like_dom2"/>
</dbReference>
<keyword evidence="7" id="KW-1185">Reference proteome</keyword>
<dbReference type="KEGG" id="emo:DM558_07860"/>
<dbReference type="InterPro" id="IPR006439">
    <property type="entry name" value="HAD-SF_hydro_IA"/>
</dbReference>
<dbReference type="InterPro" id="IPR036412">
    <property type="entry name" value="HAD-like_sf"/>
</dbReference>
<evidence type="ECO:0000256" key="1">
    <source>
        <dbReference type="ARBA" id="ARBA00001946"/>
    </source>
</evidence>
<dbReference type="Gene3D" id="1.10.150.240">
    <property type="entry name" value="Putative phosphatase, domain 2"/>
    <property type="match status" value="1"/>
</dbReference>
<keyword evidence="3" id="KW-0378">Hydrolase</keyword>
<keyword evidence="4" id="KW-0460">Magnesium</keyword>
<dbReference type="Pfam" id="PF13419">
    <property type="entry name" value="HAD_2"/>
    <property type="match status" value="1"/>
</dbReference>
<dbReference type="InterPro" id="IPR041492">
    <property type="entry name" value="HAD_2"/>
</dbReference>
<dbReference type="SFLD" id="SFLDS00003">
    <property type="entry name" value="Haloacid_Dehalogenase"/>
    <property type="match status" value="1"/>
</dbReference>
<keyword evidence="2" id="KW-0479">Metal-binding</keyword>
<evidence type="ECO:0000256" key="3">
    <source>
        <dbReference type="ARBA" id="ARBA00022801"/>
    </source>
</evidence>
<dbReference type="GO" id="GO:0005829">
    <property type="term" value="C:cytosol"/>
    <property type="evidence" value="ECO:0007669"/>
    <property type="project" value="TreeGrafter"/>
</dbReference>
<dbReference type="FunFam" id="3.40.50.1000:FF:000022">
    <property type="entry name" value="Phosphoglycolate phosphatase"/>
    <property type="match status" value="1"/>
</dbReference>
<dbReference type="SFLD" id="SFLDG01135">
    <property type="entry name" value="C1.5.6:_HAD__Beta-PGM__Phospha"/>
    <property type="match status" value="1"/>
</dbReference>
<dbReference type="Proteomes" id="UP000273143">
    <property type="component" value="Chromosome"/>
</dbReference>
<dbReference type="PANTHER" id="PTHR43434">
    <property type="entry name" value="PHOSPHOGLYCOLATE PHOSPHATASE"/>
    <property type="match status" value="1"/>
</dbReference>
<sequence>MKFEAILFDMDGTLLDSAPDFIAITQQLLKDYDYTPVNDSKIRDVVSGGAKAMVSTAFSMDESHPLFEGLRLEFLARYLQDCAVYSKLYEGINGLLTDIEKAGLRWGVVTNKPVRFAEPIMERLGLTKRCSILICPEHVTHCKPSPEPILLAAKQLAVDPSNIIYVGDDKRDIDAGNAAGCKTVAVEYGYIHPTDNPRNWGAGAVVASVSELHQLIDRAICGC</sequence>
<dbReference type="SFLD" id="SFLDG01129">
    <property type="entry name" value="C1.5:_HAD__Beta-PGM__Phosphata"/>
    <property type="match status" value="1"/>
</dbReference>
<dbReference type="SUPFAM" id="SSF56784">
    <property type="entry name" value="HAD-like"/>
    <property type="match status" value="1"/>
</dbReference>
<dbReference type="GO" id="GO:0006281">
    <property type="term" value="P:DNA repair"/>
    <property type="evidence" value="ECO:0007669"/>
    <property type="project" value="TreeGrafter"/>
</dbReference>
<dbReference type="PANTHER" id="PTHR43434:SF23">
    <property type="entry name" value="PHOSPHOGLYCOLATE PHOSPHATASE"/>
    <property type="match status" value="1"/>
</dbReference>
<name>A0A3Q9JJ20_9GAMM</name>
<comment type="cofactor">
    <cofactor evidence="1">
        <name>Mg(2+)</name>
        <dbReference type="ChEBI" id="CHEBI:18420"/>
    </cofactor>
</comment>
<keyword evidence="5" id="KW-0119">Carbohydrate metabolism</keyword>
<dbReference type="EMBL" id="CP029822">
    <property type="protein sequence ID" value="AZS50699.1"/>
    <property type="molecule type" value="Genomic_DNA"/>
</dbReference>
<evidence type="ECO:0000313" key="7">
    <source>
        <dbReference type="Proteomes" id="UP000273143"/>
    </source>
</evidence>
<dbReference type="InterPro" id="IPR023214">
    <property type="entry name" value="HAD_sf"/>
</dbReference>
<organism evidence="6 7">
    <name type="scientific">Entomomonas moraniae</name>
    <dbReference type="NCBI Taxonomy" id="2213226"/>
    <lineage>
        <taxon>Bacteria</taxon>
        <taxon>Pseudomonadati</taxon>
        <taxon>Pseudomonadota</taxon>
        <taxon>Gammaproteobacteria</taxon>
        <taxon>Pseudomonadales</taxon>
        <taxon>Pseudomonadaceae</taxon>
        <taxon>Entomomonas</taxon>
    </lineage>
</organism>
<reference evidence="7" key="1">
    <citation type="submission" date="2018-06" db="EMBL/GenBank/DDBJ databases">
        <title>Complete genome of Pseudomonas insecticola strain QZS01.</title>
        <authorList>
            <person name="Wang J."/>
            <person name="Su Q."/>
        </authorList>
    </citation>
    <scope>NUCLEOTIDE SEQUENCE [LARGE SCALE GENOMIC DNA]</scope>
    <source>
        <strain evidence="7">QZS01</strain>
    </source>
</reference>
<dbReference type="AlphaFoldDB" id="A0A3Q9JJ20"/>
<protein>
    <submittedName>
        <fullName evidence="6">Phosphoglycolate phosphatase</fullName>
    </submittedName>
</protein>
<evidence type="ECO:0000256" key="5">
    <source>
        <dbReference type="ARBA" id="ARBA00023277"/>
    </source>
</evidence>
<evidence type="ECO:0000313" key="6">
    <source>
        <dbReference type="EMBL" id="AZS50699.1"/>
    </source>
</evidence>
<dbReference type="GO" id="GO:0008967">
    <property type="term" value="F:phosphoglycolate phosphatase activity"/>
    <property type="evidence" value="ECO:0007669"/>
    <property type="project" value="TreeGrafter"/>
</dbReference>
<dbReference type="NCBIfam" id="TIGR01549">
    <property type="entry name" value="HAD-SF-IA-v1"/>
    <property type="match status" value="1"/>
</dbReference>
<dbReference type="Gene3D" id="3.40.50.1000">
    <property type="entry name" value="HAD superfamily/HAD-like"/>
    <property type="match status" value="1"/>
</dbReference>
<evidence type="ECO:0000256" key="2">
    <source>
        <dbReference type="ARBA" id="ARBA00022723"/>
    </source>
</evidence>
<dbReference type="NCBIfam" id="TIGR01509">
    <property type="entry name" value="HAD-SF-IA-v3"/>
    <property type="match status" value="1"/>
</dbReference>
<dbReference type="GO" id="GO:0046872">
    <property type="term" value="F:metal ion binding"/>
    <property type="evidence" value="ECO:0007669"/>
    <property type="project" value="UniProtKB-KW"/>
</dbReference>
<dbReference type="RefSeq" id="WP_127164839.1">
    <property type="nucleotide sequence ID" value="NZ_CP029822.1"/>
</dbReference>
<gene>
    <name evidence="6" type="ORF">DM558_07860</name>
</gene>
<proteinExistence type="predicted"/>
<accession>A0A3Q9JJ20</accession>